<dbReference type="Pfam" id="PF12937">
    <property type="entry name" value="F-box-like"/>
    <property type="match status" value="1"/>
</dbReference>
<dbReference type="Proteomes" id="UP000815677">
    <property type="component" value="Unassembled WGS sequence"/>
</dbReference>
<dbReference type="EMBL" id="DF845730">
    <property type="protein sequence ID" value="GAT49632.1"/>
    <property type="molecule type" value="Genomic_DNA"/>
</dbReference>
<reference evidence="2" key="1">
    <citation type="submission" date="2014-09" db="EMBL/GenBank/DDBJ databases">
        <title>Genome sequence of the luminous mushroom Mycena chlorophos for searching fungal bioluminescence genes.</title>
        <authorList>
            <person name="Tanaka Y."/>
            <person name="Kasuga D."/>
            <person name="Oba Y."/>
            <person name="Hase S."/>
            <person name="Sato K."/>
            <person name="Oba Y."/>
            <person name="Sakakibara Y."/>
        </authorList>
    </citation>
    <scope>NUCLEOTIDE SEQUENCE</scope>
</reference>
<protein>
    <recommendedName>
        <fullName evidence="1">F-box domain-containing protein</fullName>
    </recommendedName>
</protein>
<dbReference type="PROSITE" id="PS50007">
    <property type="entry name" value="PIPLC_X_DOMAIN"/>
    <property type="match status" value="1"/>
</dbReference>
<evidence type="ECO:0000259" key="1">
    <source>
        <dbReference type="Pfam" id="PF12937"/>
    </source>
</evidence>
<proteinExistence type="predicted"/>
<dbReference type="InterPro" id="IPR001810">
    <property type="entry name" value="F-box_dom"/>
</dbReference>
<name>A0ABQ0LF29_MYCCL</name>
<organism evidence="2 3">
    <name type="scientific">Mycena chlorophos</name>
    <name type="common">Agaric fungus</name>
    <name type="synonym">Agaricus chlorophos</name>
    <dbReference type="NCBI Taxonomy" id="658473"/>
    <lineage>
        <taxon>Eukaryota</taxon>
        <taxon>Fungi</taxon>
        <taxon>Dikarya</taxon>
        <taxon>Basidiomycota</taxon>
        <taxon>Agaricomycotina</taxon>
        <taxon>Agaricomycetes</taxon>
        <taxon>Agaricomycetidae</taxon>
        <taxon>Agaricales</taxon>
        <taxon>Marasmiineae</taxon>
        <taxon>Mycenaceae</taxon>
        <taxon>Mycena</taxon>
    </lineage>
</organism>
<evidence type="ECO:0000313" key="2">
    <source>
        <dbReference type="EMBL" id="GAT49632.1"/>
    </source>
</evidence>
<evidence type="ECO:0000313" key="3">
    <source>
        <dbReference type="Proteomes" id="UP000815677"/>
    </source>
</evidence>
<accession>A0ABQ0LF29</accession>
<sequence length="147" mass="17529">MHPCLCIDEILDRIFEYLLPYNHNLAALALTCRAFTEPASEKLWRTLPELEHLPRCLPSDCWEDFAPDPVEQKTIRFTRQLNSEDWMKIKTHRRRVRDFGLEMWGREAHHAKLLDAIEATLPTQSLFLKLSRLRLGWRHYTATEFLR</sequence>
<feature type="domain" description="F-box" evidence="1">
    <location>
        <begin position="8"/>
        <end position="47"/>
    </location>
</feature>
<keyword evidence="3" id="KW-1185">Reference proteome</keyword>
<gene>
    <name evidence="2" type="ORF">MCHLO_06932</name>
</gene>